<dbReference type="Proteomes" id="UP000464468">
    <property type="component" value="Chromosome"/>
</dbReference>
<dbReference type="InterPro" id="IPR011990">
    <property type="entry name" value="TPR-like_helical_dom_sf"/>
</dbReference>
<protein>
    <submittedName>
        <fullName evidence="3">Tetratricopeptide repeat protein</fullName>
    </submittedName>
</protein>
<dbReference type="PANTHER" id="PTHR44998">
    <property type="match status" value="1"/>
</dbReference>
<dbReference type="SUPFAM" id="SSF48452">
    <property type="entry name" value="TPR-like"/>
    <property type="match status" value="2"/>
</dbReference>
<evidence type="ECO:0000313" key="4">
    <source>
        <dbReference type="Proteomes" id="UP000464468"/>
    </source>
</evidence>
<dbReference type="AlphaFoldDB" id="A0A7Z2NWQ5"/>
<gene>
    <name evidence="3" type="ORF">GVO57_08155</name>
</gene>
<dbReference type="SMART" id="SM00028">
    <property type="entry name" value="TPR"/>
    <property type="match status" value="4"/>
</dbReference>
<name>A0A7Z2NWQ5_9SPHN</name>
<reference evidence="3 4" key="1">
    <citation type="submission" date="2020-01" db="EMBL/GenBank/DDBJ databases">
        <title>Sphingomonas sp. C33 whole genome sequece.</title>
        <authorList>
            <person name="Park C."/>
        </authorList>
    </citation>
    <scope>NUCLEOTIDE SEQUENCE [LARGE SCALE GENOMIC DNA]</scope>
    <source>
        <strain evidence="3 4">C33</strain>
    </source>
</reference>
<dbReference type="Gene3D" id="1.25.40.10">
    <property type="entry name" value="Tetratricopeptide repeat domain"/>
    <property type="match status" value="2"/>
</dbReference>
<dbReference type="Pfam" id="PF13181">
    <property type="entry name" value="TPR_8"/>
    <property type="match status" value="1"/>
</dbReference>
<proteinExistence type="predicted"/>
<dbReference type="RefSeq" id="WP_160592731.1">
    <property type="nucleotide sequence ID" value="NZ_CP047895.1"/>
</dbReference>
<feature type="repeat" description="TPR" evidence="1">
    <location>
        <begin position="420"/>
        <end position="453"/>
    </location>
</feature>
<feature type="chain" id="PRO_5031190887" evidence="2">
    <location>
        <begin position="40"/>
        <end position="577"/>
    </location>
</feature>
<dbReference type="KEGG" id="schy:GVO57_08155"/>
<accession>A0A7Z2NWQ5</accession>
<dbReference type="PANTHER" id="PTHR44998:SF1">
    <property type="entry name" value="UDP-N-ACETYLGLUCOSAMINE--PEPTIDE N-ACETYLGLUCOSAMINYLTRANSFERASE 110 KDA SUBUNIT"/>
    <property type="match status" value="1"/>
</dbReference>
<dbReference type="PROSITE" id="PS50005">
    <property type="entry name" value="TPR"/>
    <property type="match status" value="2"/>
</dbReference>
<evidence type="ECO:0000256" key="2">
    <source>
        <dbReference type="SAM" id="SignalP"/>
    </source>
</evidence>
<keyword evidence="2" id="KW-0732">Signal</keyword>
<organism evidence="3 4">
    <name type="scientific">Sphingomonas changnyeongensis</name>
    <dbReference type="NCBI Taxonomy" id="2698679"/>
    <lineage>
        <taxon>Bacteria</taxon>
        <taxon>Pseudomonadati</taxon>
        <taxon>Pseudomonadota</taxon>
        <taxon>Alphaproteobacteria</taxon>
        <taxon>Sphingomonadales</taxon>
        <taxon>Sphingomonadaceae</taxon>
        <taxon>Sphingomonas</taxon>
    </lineage>
</organism>
<sequence length="577" mass="59011">MVPITPICKLNARTAAGRAPSLAALVAVALAALAPGAAAARPAPVTASPLKAYARARLAGVDGDVAAASRSLAAVLAARPDDAAVAARAYRQALVAGDMALALRSAALLDKGGALPADGRLLLMAQAVRNRDWAAAQAAVDAAADDGSFDFLAPVLSAWIARGAGRDPFAILDAPTGSALTAALAAEHRALLLIAAGRVDEGEGIARTQALTGDGSGAFRLVAAARLQAAGRTQAALALLPGEDPVMVSARAAIAAGRPLDMGSSGPAGGIAQLLLRVGETVQADPRSPLALTLARLAHFLDPASPAAALTLARLLAVNGQRDAALAMLAPIVAAGAAAPLLAPAVDLKIAILAQSDRRDEALALAAERSRDPRAGIADHARLGDLLVELGREGEAVPAYRRAVTLAEAAAGSPAGERRWSLWLVLGSALERSGQWGEARAALEKAVQLAPLEPAALNYLGYAQLERRENVKAAMTLIERAASLRPDDPAITDSLGWAYFLIGDLAQAIPALERAVEGEPADPTINEHLGDAYWAAGRRFEARHAWRAAALFADSPAVAERATAKIDRGFSDALAAR</sequence>
<keyword evidence="1" id="KW-0802">TPR repeat</keyword>
<evidence type="ECO:0000256" key="1">
    <source>
        <dbReference type="PROSITE-ProRule" id="PRU00339"/>
    </source>
</evidence>
<evidence type="ECO:0000313" key="3">
    <source>
        <dbReference type="EMBL" id="QHL90804.1"/>
    </source>
</evidence>
<dbReference type="InterPro" id="IPR019734">
    <property type="entry name" value="TPR_rpt"/>
</dbReference>
<feature type="repeat" description="TPR" evidence="1">
    <location>
        <begin position="489"/>
        <end position="522"/>
    </location>
</feature>
<dbReference type="Pfam" id="PF13432">
    <property type="entry name" value="TPR_16"/>
    <property type="match status" value="2"/>
</dbReference>
<feature type="signal peptide" evidence="2">
    <location>
        <begin position="1"/>
        <end position="39"/>
    </location>
</feature>
<keyword evidence="4" id="KW-1185">Reference proteome</keyword>
<dbReference type="EMBL" id="CP047895">
    <property type="protein sequence ID" value="QHL90804.1"/>
    <property type="molecule type" value="Genomic_DNA"/>
</dbReference>